<keyword evidence="7 11" id="KW-0274">FAD</keyword>
<dbReference type="InterPro" id="IPR049312">
    <property type="entry name" value="GIDA_C_N"/>
</dbReference>
<evidence type="ECO:0000256" key="10">
    <source>
        <dbReference type="ARBA" id="ARBA00031800"/>
    </source>
</evidence>
<comment type="caution">
    <text evidence="13">The sequence shown here is derived from an EMBL/GenBank/DDBJ whole genome shotgun (WGS) entry which is preliminary data.</text>
</comment>
<keyword evidence="8 11" id="KW-0520">NAD</keyword>
<dbReference type="InterPro" id="IPR004416">
    <property type="entry name" value="MnmG"/>
</dbReference>
<dbReference type="InterPro" id="IPR026904">
    <property type="entry name" value="MnmG_C"/>
</dbReference>
<dbReference type="FunFam" id="3.50.50.60:FF:000002">
    <property type="entry name" value="tRNA uridine 5-carboxymethylaminomethyl modification enzyme MnmG"/>
    <property type="match status" value="1"/>
</dbReference>
<dbReference type="GO" id="GO:0050660">
    <property type="term" value="F:flavin adenine dinucleotide binding"/>
    <property type="evidence" value="ECO:0007669"/>
    <property type="project" value="UniProtKB-UniRule"/>
</dbReference>
<accession>A0AAE3VEW4</accession>
<dbReference type="GO" id="GO:0002098">
    <property type="term" value="P:tRNA wobble uridine modification"/>
    <property type="evidence" value="ECO:0007669"/>
    <property type="project" value="InterPro"/>
</dbReference>
<name>A0AAE3VEW4_9BACT</name>
<keyword evidence="5 11" id="KW-0285">Flavoprotein</keyword>
<dbReference type="Pfam" id="PF13932">
    <property type="entry name" value="SAM_GIDA_C"/>
    <property type="match status" value="1"/>
</dbReference>
<dbReference type="Gene3D" id="3.50.50.60">
    <property type="entry name" value="FAD/NAD(P)-binding domain"/>
    <property type="match status" value="2"/>
</dbReference>
<dbReference type="PROSITE" id="PS01281">
    <property type="entry name" value="GIDA_2"/>
    <property type="match status" value="1"/>
</dbReference>
<gene>
    <name evidence="11" type="primary">mnmG</name>
    <name evidence="11" type="synonym">gidA</name>
    <name evidence="13" type="ORF">J3R75_001133</name>
</gene>
<dbReference type="AlphaFoldDB" id="A0AAE3VEW4"/>
<dbReference type="Gene3D" id="1.10.150.570">
    <property type="entry name" value="GidA associated domain, C-terminal subdomain"/>
    <property type="match status" value="1"/>
</dbReference>
<dbReference type="InterPro" id="IPR047001">
    <property type="entry name" value="MnmG_C_subdom"/>
</dbReference>
<dbReference type="Proteomes" id="UP001238163">
    <property type="component" value="Unassembled WGS sequence"/>
</dbReference>
<evidence type="ECO:0000256" key="1">
    <source>
        <dbReference type="ARBA" id="ARBA00001974"/>
    </source>
</evidence>
<feature type="binding site" evidence="11">
    <location>
        <begin position="14"/>
        <end position="19"/>
    </location>
    <ligand>
        <name>FAD</name>
        <dbReference type="ChEBI" id="CHEBI:57692"/>
    </ligand>
</feature>
<dbReference type="InterPro" id="IPR020595">
    <property type="entry name" value="MnmG-rel_CS"/>
</dbReference>
<evidence type="ECO:0000256" key="7">
    <source>
        <dbReference type="ARBA" id="ARBA00022827"/>
    </source>
</evidence>
<keyword evidence="6 11" id="KW-0819">tRNA processing</keyword>
<protein>
    <recommendedName>
        <fullName evidence="4 11">tRNA uridine 5-carboxymethylaminomethyl modification enzyme MnmG</fullName>
    </recommendedName>
    <alternativeName>
        <fullName evidence="10 11">Glucose-inhibited division protein A</fullName>
    </alternativeName>
</protein>
<dbReference type="InterPro" id="IPR036188">
    <property type="entry name" value="FAD/NAD-bd_sf"/>
</dbReference>
<comment type="function">
    <text evidence="2 11">NAD-binding protein involved in the addition of a carboxymethylaminomethyl (cmnm) group at the wobble position (U34) of certain tRNAs, forming tRNA-cmnm(5)s(2)U34.</text>
</comment>
<dbReference type="SUPFAM" id="SSF51905">
    <property type="entry name" value="FAD/NAD(P)-binding domain"/>
    <property type="match status" value="1"/>
</dbReference>
<dbReference type="GO" id="GO:0005829">
    <property type="term" value="C:cytosol"/>
    <property type="evidence" value="ECO:0007669"/>
    <property type="project" value="TreeGrafter"/>
</dbReference>
<comment type="subunit">
    <text evidence="9 11">Homodimer. Heterotetramer of two MnmE and two MnmG subunits.</text>
</comment>
<evidence type="ECO:0000256" key="9">
    <source>
        <dbReference type="ARBA" id="ARBA00025948"/>
    </source>
</evidence>
<dbReference type="InterPro" id="IPR044920">
    <property type="entry name" value="MnmG_C_subdom_sf"/>
</dbReference>
<dbReference type="PANTHER" id="PTHR11806:SF0">
    <property type="entry name" value="PROTEIN MTO1 HOMOLOG, MITOCHONDRIAL"/>
    <property type="match status" value="1"/>
</dbReference>
<evidence type="ECO:0000256" key="4">
    <source>
        <dbReference type="ARBA" id="ARBA00020461"/>
    </source>
</evidence>
<dbReference type="GO" id="GO:0030488">
    <property type="term" value="P:tRNA methylation"/>
    <property type="evidence" value="ECO:0007669"/>
    <property type="project" value="TreeGrafter"/>
</dbReference>
<evidence type="ECO:0000256" key="5">
    <source>
        <dbReference type="ARBA" id="ARBA00022630"/>
    </source>
</evidence>
<evidence type="ECO:0000313" key="13">
    <source>
        <dbReference type="EMBL" id="MDQ0289026.1"/>
    </source>
</evidence>
<proteinExistence type="inferred from homology"/>
<dbReference type="InterPro" id="IPR002218">
    <property type="entry name" value="MnmG-rel"/>
</dbReference>
<sequence length="623" mass="68230">MPSTLPHFDVIVIGGGHAGCEAALAAARLGARTLLLTMNNDHIAQMSCNPAIGGIAKGQVVREIDALGGEMAANTDATSIQFRMLNDTKGAAALSPRAQCDRMLYQKRMKFVLERQDNLSIHQAEVVGLETANGRVCGVKTVFGDCWPCAAAVICTGTFLGGKLHYGLSSWPGGRAGDAAALAFAKDLHDGLGLEMGRLKTGTPVRVLGRSIDFSAMTQQGPDPARRRFSFRPAASAPVPVFDALSLAQRPCYITYTNDATAQAVRDNLDRSPLYSGRIDGVGTRYCPSFEDKVVRFADRPRHHVYLEPEGDSTDEYYLNGISTSLPVDVQWLMVRSLPGLENAQISRYAYAIEYDFVFPHQLDLSLALRRWPNLFLAGQINGTSGYEEAAAQGLVAGVNAARCVADQSGPLTLRRDQAYIGVMIDDLISKDIAEPYRLFTSRAEYRLSLRQDNADRRLTAIGYQFGLASASEHQRVQTLEKDIAEARQVIQGIRCGGKNLWELMKQPDFIYADHPDLPQFSPRVHEQLTIEARYAGYIAHQDMQAQALRKLDNWKIPPDFDFHLPGLSAEAVSKLCKRQPATLGLASRIDGVTPAEVALLQVRLKAFSAAHSHDQHEEPPAP</sequence>
<evidence type="ECO:0000256" key="8">
    <source>
        <dbReference type="ARBA" id="ARBA00023027"/>
    </source>
</evidence>
<dbReference type="RefSeq" id="WP_307260367.1">
    <property type="nucleotide sequence ID" value="NZ_JAUSVL010000001.1"/>
</dbReference>
<keyword evidence="14" id="KW-1185">Reference proteome</keyword>
<dbReference type="InterPro" id="IPR040131">
    <property type="entry name" value="MnmG_N"/>
</dbReference>
<comment type="caution">
    <text evidence="11">Lacks conserved residue(s) required for the propagation of feature annotation.</text>
</comment>
<feature type="binding site" evidence="11">
    <location>
        <begin position="283"/>
        <end position="297"/>
    </location>
    <ligand>
        <name>NAD(+)</name>
        <dbReference type="ChEBI" id="CHEBI:57540"/>
    </ligand>
</feature>
<dbReference type="PROSITE" id="PS01280">
    <property type="entry name" value="GIDA_1"/>
    <property type="match status" value="1"/>
</dbReference>
<dbReference type="NCBIfam" id="TIGR00136">
    <property type="entry name" value="mnmG_gidA"/>
    <property type="match status" value="1"/>
</dbReference>
<dbReference type="HAMAP" id="MF_00129">
    <property type="entry name" value="MnmG_GidA"/>
    <property type="match status" value="1"/>
</dbReference>
<evidence type="ECO:0000256" key="2">
    <source>
        <dbReference type="ARBA" id="ARBA00003717"/>
    </source>
</evidence>
<evidence type="ECO:0000259" key="12">
    <source>
        <dbReference type="SMART" id="SM01228"/>
    </source>
</evidence>
<evidence type="ECO:0000256" key="6">
    <source>
        <dbReference type="ARBA" id="ARBA00022694"/>
    </source>
</evidence>
<comment type="cofactor">
    <cofactor evidence="1 11">
        <name>FAD</name>
        <dbReference type="ChEBI" id="CHEBI:57692"/>
    </cofactor>
</comment>
<feature type="domain" description="tRNA uridine 5-carboxymethylaminomethyl modification enzyme C-terminal subdomain" evidence="12">
    <location>
        <begin position="533"/>
        <end position="603"/>
    </location>
</feature>
<evidence type="ECO:0000256" key="11">
    <source>
        <dbReference type="HAMAP-Rule" id="MF_00129"/>
    </source>
</evidence>
<keyword evidence="11" id="KW-0963">Cytoplasm</keyword>
<dbReference type="PANTHER" id="PTHR11806">
    <property type="entry name" value="GLUCOSE INHIBITED DIVISION PROTEIN A"/>
    <property type="match status" value="1"/>
</dbReference>
<comment type="subcellular location">
    <subcellularLocation>
        <location evidence="11">Cytoplasm</location>
    </subcellularLocation>
</comment>
<comment type="similarity">
    <text evidence="3 11">Belongs to the MnmG family.</text>
</comment>
<dbReference type="SMART" id="SM01228">
    <property type="entry name" value="GIDA_assoc_3"/>
    <property type="match status" value="1"/>
</dbReference>
<dbReference type="EMBL" id="JAUSVL010000001">
    <property type="protein sequence ID" value="MDQ0289026.1"/>
    <property type="molecule type" value="Genomic_DNA"/>
</dbReference>
<dbReference type="Pfam" id="PF01134">
    <property type="entry name" value="GIDA"/>
    <property type="match status" value="1"/>
</dbReference>
<dbReference type="Pfam" id="PF21680">
    <property type="entry name" value="GIDA_C_1st"/>
    <property type="match status" value="1"/>
</dbReference>
<reference evidence="13" key="1">
    <citation type="submission" date="2023-07" db="EMBL/GenBank/DDBJ databases">
        <title>Genomic Encyclopedia of Type Strains, Phase IV (KMG-IV): sequencing the most valuable type-strain genomes for metagenomic binning, comparative biology and taxonomic classification.</title>
        <authorList>
            <person name="Goeker M."/>
        </authorList>
    </citation>
    <scope>NUCLEOTIDE SEQUENCE</scope>
    <source>
        <strain evidence="13">DSM 24202</strain>
    </source>
</reference>
<evidence type="ECO:0000256" key="3">
    <source>
        <dbReference type="ARBA" id="ARBA00007653"/>
    </source>
</evidence>
<dbReference type="PRINTS" id="PR00411">
    <property type="entry name" value="PNDRDTASEI"/>
</dbReference>
<organism evidence="13 14">
    <name type="scientific">Oligosphaera ethanolica</name>
    <dbReference type="NCBI Taxonomy" id="760260"/>
    <lineage>
        <taxon>Bacteria</taxon>
        <taxon>Pseudomonadati</taxon>
        <taxon>Lentisphaerota</taxon>
        <taxon>Oligosphaeria</taxon>
        <taxon>Oligosphaerales</taxon>
        <taxon>Oligosphaeraceae</taxon>
        <taxon>Oligosphaera</taxon>
    </lineage>
</organism>
<evidence type="ECO:0000313" key="14">
    <source>
        <dbReference type="Proteomes" id="UP001238163"/>
    </source>
</evidence>